<dbReference type="PANTHER" id="PTHR11795:SF445">
    <property type="entry name" value="AMINO ACID ABC TRANSPORTER PERMEASE PROTEIN"/>
    <property type="match status" value="1"/>
</dbReference>
<evidence type="ECO:0000256" key="2">
    <source>
        <dbReference type="ARBA" id="ARBA00022448"/>
    </source>
</evidence>
<keyword evidence="7 9" id="KW-0472">Membrane</keyword>
<dbReference type="Proteomes" id="UP001315860">
    <property type="component" value="Chromosome"/>
</dbReference>
<dbReference type="CDD" id="cd06582">
    <property type="entry name" value="TM_PBP1_LivH_like"/>
    <property type="match status" value="1"/>
</dbReference>
<keyword evidence="11" id="KW-1185">Reference proteome</keyword>
<evidence type="ECO:0000256" key="6">
    <source>
        <dbReference type="ARBA" id="ARBA00022989"/>
    </source>
</evidence>
<feature type="transmembrane region" description="Helical" evidence="9">
    <location>
        <begin position="188"/>
        <end position="207"/>
    </location>
</feature>
<proteinExistence type="inferred from homology"/>
<organism evidence="10 11">
    <name type="scientific">Aeromicrobium duanguangcaii</name>
    <dbReference type="NCBI Taxonomy" id="2968086"/>
    <lineage>
        <taxon>Bacteria</taxon>
        <taxon>Bacillati</taxon>
        <taxon>Actinomycetota</taxon>
        <taxon>Actinomycetes</taxon>
        <taxon>Propionibacteriales</taxon>
        <taxon>Nocardioidaceae</taxon>
        <taxon>Aeromicrobium</taxon>
    </lineage>
</organism>
<evidence type="ECO:0000313" key="11">
    <source>
        <dbReference type="Proteomes" id="UP001315860"/>
    </source>
</evidence>
<keyword evidence="3" id="KW-1003">Cell membrane</keyword>
<feature type="transmembrane region" description="Helical" evidence="9">
    <location>
        <begin position="65"/>
        <end position="84"/>
    </location>
</feature>
<feature type="transmembrane region" description="Helical" evidence="9">
    <location>
        <begin position="135"/>
        <end position="159"/>
    </location>
</feature>
<sequence>MNILLQAIADGLILGGFYALMAQGLSLIFGIMRIVNLAHGELLIVGAYLAWALQSNLGIGVLWGLPIIALVGFGGGWLLSRTLILRVVDRPQLMPLLLTFGLASVVQGLLVWSFATTPRITTASYSGSVVDVFGIRVSMAQFVMLVLSLVLLGALTVFLQRTKMGRAMTAAAQNREAARIVGIDIGRIYSAAFGLGIAIVFVAGALFSVTQAFHPFMGAVLTLKAFVIVVLGGAGRVGGTLMAAMVVGLAEAFVSAYVPGIGTGLGAATAFILVVLVLAIRPEGISRAKAVA</sequence>
<keyword evidence="6 9" id="KW-1133">Transmembrane helix</keyword>
<dbReference type="InterPro" id="IPR001851">
    <property type="entry name" value="ABC_transp_permease"/>
</dbReference>
<dbReference type="PANTHER" id="PTHR11795">
    <property type="entry name" value="BRANCHED-CHAIN AMINO ACID TRANSPORT SYSTEM PERMEASE PROTEIN LIVH"/>
    <property type="match status" value="1"/>
</dbReference>
<evidence type="ECO:0000256" key="5">
    <source>
        <dbReference type="ARBA" id="ARBA00022970"/>
    </source>
</evidence>
<feature type="transmembrane region" description="Helical" evidence="9">
    <location>
        <begin position="264"/>
        <end position="280"/>
    </location>
</feature>
<feature type="transmembrane region" description="Helical" evidence="9">
    <location>
        <begin position="12"/>
        <end position="35"/>
    </location>
</feature>
<keyword evidence="4 9" id="KW-0812">Transmembrane</keyword>
<comment type="similarity">
    <text evidence="8">Belongs to the binding-protein-dependent transport system permease family. LivHM subfamily.</text>
</comment>
<dbReference type="EMBL" id="CP101990">
    <property type="protein sequence ID" value="UUI68275.1"/>
    <property type="molecule type" value="Genomic_DNA"/>
</dbReference>
<evidence type="ECO:0000256" key="4">
    <source>
        <dbReference type="ARBA" id="ARBA00022692"/>
    </source>
</evidence>
<dbReference type="RefSeq" id="WP_232419110.1">
    <property type="nucleotide sequence ID" value="NZ_CP101990.1"/>
</dbReference>
<evidence type="ECO:0000313" key="10">
    <source>
        <dbReference type="EMBL" id="UUI68275.1"/>
    </source>
</evidence>
<name>A0ABY5KGV5_9ACTN</name>
<evidence type="ECO:0000256" key="7">
    <source>
        <dbReference type="ARBA" id="ARBA00023136"/>
    </source>
</evidence>
<reference evidence="10 11" key="1">
    <citation type="submission" date="2022-07" db="EMBL/GenBank/DDBJ databases">
        <title>Novel species in genus Aeromicrobium.</title>
        <authorList>
            <person name="Ye L."/>
        </authorList>
    </citation>
    <scope>NUCLEOTIDE SEQUENCE [LARGE SCALE GENOMIC DNA]</scope>
    <source>
        <strain evidence="11">zg-Y50</strain>
    </source>
</reference>
<evidence type="ECO:0000256" key="9">
    <source>
        <dbReference type="SAM" id="Phobius"/>
    </source>
</evidence>
<feature type="transmembrane region" description="Helical" evidence="9">
    <location>
        <begin position="96"/>
        <end position="115"/>
    </location>
</feature>
<accession>A0ABY5KGV5</accession>
<evidence type="ECO:0000256" key="3">
    <source>
        <dbReference type="ARBA" id="ARBA00022475"/>
    </source>
</evidence>
<comment type="subcellular location">
    <subcellularLocation>
        <location evidence="1">Cell membrane</location>
        <topology evidence="1">Multi-pass membrane protein</topology>
    </subcellularLocation>
</comment>
<evidence type="ECO:0000256" key="1">
    <source>
        <dbReference type="ARBA" id="ARBA00004651"/>
    </source>
</evidence>
<dbReference type="InterPro" id="IPR052157">
    <property type="entry name" value="BCAA_transport_permease"/>
</dbReference>
<keyword evidence="5" id="KW-0029">Amino-acid transport</keyword>
<gene>
    <name evidence="10" type="ORF">NP095_13840</name>
</gene>
<keyword evidence="2" id="KW-0813">Transport</keyword>
<evidence type="ECO:0000256" key="8">
    <source>
        <dbReference type="ARBA" id="ARBA00037998"/>
    </source>
</evidence>
<protein>
    <submittedName>
        <fullName evidence="10">Branched-chain amino acid ABC transporter permease</fullName>
    </submittedName>
</protein>
<dbReference type="Pfam" id="PF02653">
    <property type="entry name" value="BPD_transp_2"/>
    <property type="match status" value="1"/>
</dbReference>